<reference evidence="1" key="1">
    <citation type="submission" date="2021-01" db="EMBL/GenBank/DDBJ databases">
        <title>Diatom-associated Roseobacters Show Island Model of Population Structure.</title>
        <authorList>
            <person name="Qu L."/>
            <person name="Feng X."/>
            <person name="Chen Y."/>
            <person name="Li L."/>
            <person name="Wang X."/>
            <person name="Hu Z."/>
            <person name="Wang H."/>
            <person name="Luo H."/>
        </authorList>
    </citation>
    <scope>NUCLEOTIDE SEQUENCE</scope>
    <source>
        <strain evidence="1">SM26-45</strain>
    </source>
</reference>
<dbReference type="InterPro" id="IPR027417">
    <property type="entry name" value="P-loop_NTPase"/>
</dbReference>
<dbReference type="RefSeq" id="WP_231034761.1">
    <property type="nucleotide sequence ID" value="NZ_JAJNGX010000011.1"/>
</dbReference>
<dbReference type="Gene3D" id="3.40.50.300">
    <property type="entry name" value="P-loop containing nucleotide triphosphate hydrolases"/>
    <property type="match status" value="1"/>
</dbReference>
<dbReference type="Proteomes" id="UP000809337">
    <property type="component" value="Unassembled WGS sequence"/>
</dbReference>
<gene>
    <name evidence="1" type="ORF">JQX14_15645</name>
</gene>
<protein>
    <submittedName>
        <fullName evidence="1">AAA family ATPase</fullName>
    </submittedName>
</protein>
<dbReference type="AlphaFoldDB" id="A0A9Q2NJR6"/>
<evidence type="ECO:0000313" key="1">
    <source>
        <dbReference type="EMBL" id="MBM2355986.1"/>
    </source>
</evidence>
<organism evidence="1 2">
    <name type="scientific">Pseudosulfitobacter pseudonitzschiae</name>
    <dbReference type="NCBI Taxonomy" id="1402135"/>
    <lineage>
        <taxon>Bacteria</taxon>
        <taxon>Pseudomonadati</taxon>
        <taxon>Pseudomonadota</taxon>
        <taxon>Alphaproteobacteria</taxon>
        <taxon>Rhodobacterales</taxon>
        <taxon>Roseobacteraceae</taxon>
        <taxon>Pseudosulfitobacter</taxon>
    </lineage>
</organism>
<evidence type="ECO:0000313" key="2">
    <source>
        <dbReference type="Proteomes" id="UP000809337"/>
    </source>
</evidence>
<accession>A0A9Q2NJR6</accession>
<proteinExistence type="predicted"/>
<dbReference type="Pfam" id="PF13481">
    <property type="entry name" value="AAA_25"/>
    <property type="match status" value="1"/>
</dbReference>
<dbReference type="CDD" id="cd01125">
    <property type="entry name" value="RepA_RSF1010_like"/>
    <property type="match status" value="1"/>
</dbReference>
<dbReference type="EMBL" id="JAFBWN010000011">
    <property type="protein sequence ID" value="MBM2355986.1"/>
    <property type="molecule type" value="Genomic_DNA"/>
</dbReference>
<sequence>MDMTYDQWADAGFPDDGAADGGSVPLANYIVPGQKSRARELSKRLVSFDQIGAVLTSNYMVKGWLDRNCLSMLYGPSNAGKTFVALDIAMHIAADMPWRGLRVNGGPVLYIAAEGGAGIRNRLAAIRHEHPDMASAPFTLLPVGLDLHAQGDALAVCEIMPDVAPALVVIDTLARSMGAGDENTAKDAAMFVRNCDLIREATGAHVMVIHHTGKDEDRGARGSSALRAAVDNEIQITSEWEILSRKQRDQEPPAPLHFKLRSVVLGMDEDGEPVTSAVVDVAAPPIPTCKPLKGKNEVAMQALYDALRDHGTTKSGNTWPANCKVVEVDHWREACGTHGLTTGVSDSAARTAFMRAKTKLMDMDDVREFGGFVWRVQGDE</sequence>
<comment type="caution">
    <text evidence="1">The sequence shown here is derived from an EMBL/GenBank/DDBJ whole genome shotgun (WGS) entry which is preliminary data.</text>
</comment>
<name>A0A9Q2NJR6_9RHOB</name>
<dbReference type="SUPFAM" id="SSF52540">
    <property type="entry name" value="P-loop containing nucleoside triphosphate hydrolases"/>
    <property type="match status" value="1"/>
</dbReference>
<dbReference type="InterPro" id="IPR038724">
    <property type="entry name" value="RepA"/>
</dbReference>